<organism evidence="7 8">
    <name type="scientific">Scleropages formosus</name>
    <name type="common">Asian bonytongue</name>
    <name type="synonym">Osteoglossum formosum</name>
    <dbReference type="NCBI Taxonomy" id="113540"/>
    <lineage>
        <taxon>Eukaryota</taxon>
        <taxon>Metazoa</taxon>
        <taxon>Chordata</taxon>
        <taxon>Craniata</taxon>
        <taxon>Vertebrata</taxon>
        <taxon>Euteleostomi</taxon>
        <taxon>Actinopterygii</taxon>
        <taxon>Neopterygii</taxon>
        <taxon>Teleostei</taxon>
        <taxon>Osteoglossocephala</taxon>
        <taxon>Osteoglossomorpha</taxon>
        <taxon>Osteoglossiformes</taxon>
        <taxon>Osteoglossidae</taxon>
        <taxon>Scleropages</taxon>
    </lineage>
</organism>
<evidence type="ECO:0000313" key="8">
    <source>
        <dbReference type="Proteomes" id="UP000694397"/>
    </source>
</evidence>
<keyword evidence="8" id="KW-1185">Reference proteome</keyword>
<dbReference type="KEGG" id="sfm:108919731"/>
<dbReference type="GO" id="GO:0016020">
    <property type="term" value="C:membrane"/>
    <property type="evidence" value="ECO:0007669"/>
    <property type="project" value="UniProtKB-SubCell"/>
</dbReference>
<reference evidence="7" key="2">
    <citation type="submission" date="2025-08" db="UniProtKB">
        <authorList>
            <consortium name="Ensembl"/>
        </authorList>
    </citation>
    <scope>IDENTIFICATION</scope>
</reference>
<dbReference type="Ensembl" id="ENSSFOT00015075754.1">
    <property type="protein sequence ID" value="ENSSFOP00015056656.1"/>
    <property type="gene ID" value="ENSSFOG00015031501.1"/>
</dbReference>
<dbReference type="GeneID" id="108919731"/>
<dbReference type="SMART" id="SM00207">
    <property type="entry name" value="TNF"/>
    <property type="match status" value="1"/>
</dbReference>
<dbReference type="GO" id="GO:0005164">
    <property type="term" value="F:tumor necrosis factor receptor binding"/>
    <property type="evidence" value="ECO:0007669"/>
    <property type="project" value="InterPro"/>
</dbReference>
<dbReference type="OrthoDB" id="6072476at2759"/>
<sequence>MEDGSPCPQVFVVDSQAGASRPFSPAPLRRGAGKAWRLLWLLVSLLLLGMIVEAFFIYQLYQKPLGDSASTSASASALKGIPDKYENEVLSKTARTPVKPSRPSAHLTGIAIDGMLTWREFGDTFIHGMKLKEGGLLVQTEGYYFIYSRVHFSGADCSLFKHVVQRYTPRYNGPLELMKAKHFHCREKEKNGIDTSYLAGTFHLYKNDSIVVKVEKPSQLLYQESSDNFFGAYMI</sequence>
<dbReference type="InterPro" id="IPR008983">
    <property type="entry name" value="Tumour_necrosis_fac-like_dom"/>
</dbReference>
<comment type="subcellular location">
    <subcellularLocation>
        <location evidence="1">Membrane</location>
    </subcellularLocation>
</comment>
<evidence type="ECO:0000256" key="1">
    <source>
        <dbReference type="ARBA" id="ARBA00004370"/>
    </source>
</evidence>
<dbReference type="GO" id="GO:0005615">
    <property type="term" value="C:extracellular space"/>
    <property type="evidence" value="ECO:0007669"/>
    <property type="project" value="UniProtKB-KW"/>
</dbReference>
<reference evidence="7" key="3">
    <citation type="submission" date="2025-09" db="UniProtKB">
        <authorList>
            <consortium name="Ensembl"/>
        </authorList>
    </citation>
    <scope>IDENTIFICATION</scope>
</reference>
<dbReference type="CDD" id="cd00184">
    <property type="entry name" value="TNF"/>
    <property type="match status" value="1"/>
</dbReference>
<feature type="domain" description="THD" evidence="6">
    <location>
        <begin position="103"/>
        <end position="235"/>
    </location>
</feature>
<proteinExistence type="inferred from homology"/>
<keyword evidence="3" id="KW-0202">Cytokine</keyword>
<dbReference type="GO" id="GO:0005125">
    <property type="term" value="F:cytokine activity"/>
    <property type="evidence" value="ECO:0007669"/>
    <property type="project" value="UniProtKB-KW"/>
</dbReference>
<gene>
    <name evidence="7" type="primary">LOC108919731</name>
</gene>
<dbReference type="PANTHER" id="PTHR11471">
    <property type="entry name" value="TUMOR NECROSIS FACTOR FAMILY MEMBER"/>
    <property type="match status" value="1"/>
</dbReference>
<dbReference type="RefSeq" id="XP_018583482.1">
    <property type="nucleotide sequence ID" value="XM_018727966.2"/>
</dbReference>
<dbReference type="AlphaFoldDB" id="A0A8C9TTJ8"/>
<keyword evidence="5" id="KW-0812">Transmembrane</keyword>
<evidence type="ECO:0000256" key="5">
    <source>
        <dbReference type="SAM" id="Phobius"/>
    </source>
</evidence>
<accession>A0A8C9TTJ8</accession>
<dbReference type="SUPFAM" id="SSF49842">
    <property type="entry name" value="TNF-like"/>
    <property type="match status" value="1"/>
</dbReference>
<comment type="similarity">
    <text evidence="2">Belongs to the tumor necrosis factor family.</text>
</comment>
<dbReference type="GeneTree" id="ENSGT01060000248544"/>
<keyword evidence="5" id="KW-1133">Transmembrane helix</keyword>
<dbReference type="Pfam" id="PF00229">
    <property type="entry name" value="TNF"/>
    <property type="match status" value="1"/>
</dbReference>
<dbReference type="InterPro" id="IPR006052">
    <property type="entry name" value="TNF_dom"/>
</dbReference>
<evidence type="ECO:0000256" key="3">
    <source>
        <dbReference type="ARBA" id="ARBA00022514"/>
    </source>
</evidence>
<name>A0A8C9TTJ8_SCLFO</name>
<dbReference type="PROSITE" id="PS50049">
    <property type="entry name" value="THD_2"/>
    <property type="match status" value="1"/>
</dbReference>
<reference evidence="7 8" key="1">
    <citation type="submission" date="2019-04" db="EMBL/GenBank/DDBJ databases">
        <authorList>
            <consortium name="Wellcome Sanger Institute Data Sharing"/>
        </authorList>
    </citation>
    <scope>NUCLEOTIDE SEQUENCE [LARGE SCALE GENOMIC DNA]</scope>
</reference>
<dbReference type="Gene3D" id="2.60.120.40">
    <property type="match status" value="1"/>
</dbReference>
<dbReference type="Proteomes" id="UP000694397">
    <property type="component" value="Chromosome 1"/>
</dbReference>
<evidence type="ECO:0000313" key="7">
    <source>
        <dbReference type="Ensembl" id="ENSSFOP00015056656.1"/>
    </source>
</evidence>
<keyword evidence="4 5" id="KW-0472">Membrane</keyword>
<protein>
    <recommendedName>
        <fullName evidence="6">THD domain-containing protein</fullName>
    </recommendedName>
</protein>
<evidence type="ECO:0000259" key="6">
    <source>
        <dbReference type="PROSITE" id="PS50049"/>
    </source>
</evidence>
<evidence type="ECO:0000256" key="2">
    <source>
        <dbReference type="ARBA" id="ARBA00008670"/>
    </source>
</evidence>
<feature type="transmembrane region" description="Helical" evidence="5">
    <location>
        <begin position="38"/>
        <end position="61"/>
    </location>
</feature>
<dbReference type="GO" id="GO:0006955">
    <property type="term" value="P:immune response"/>
    <property type="evidence" value="ECO:0007669"/>
    <property type="project" value="InterPro"/>
</dbReference>
<dbReference type="PANTHER" id="PTHR11471:SF34">
    <property type="entry name" value="TUMOR NECROSIS FACTOR LIGAND SUPERFAMILY MEMBER 14"/>
    <property type="match status" value="1"/>
</dbReference>
<evidence type="ECO:0000256" key="4">
    <source>
        <dbReference type="ARBA" id="ARBA00023136"/>
    </source>
</evidence>